<feature type="transmembrane region" description="Helical" evidence="11">
    <location>
        <begin position="104"/>
        <end position="122"/>
    </location>
</feature>
<feature type="transmembrane region" description="Helical" evidence="11">
    <location>
        <begin position="196"/>
        <end position="216"/>
    </location>
</feature>
<dbReference type="Gene3D" id="1.20.5.1930">
    <property type="match status" value="1"/>
</dbReference>
<evidence type="ECO:0000256" key="10">
    <source>
        <dbReference type="SAM" id="MobiDB-lite"/>
    </source>
</evidence>
<keyword evidence="6" id="KW-0418">Kinase</keyword>
<feature type="domain" description="Signal transduction histidine kinase subgroup 3 dimerisation and phosphoacceptor" evidence="13">
    <location>
        <begin position="274"/>
        <end position="339"/>
    </location>
</feature>
<keyword evidence="3" id="KW-0597">Phosphoprotein</keyword>
<feature type="domain" description="Histidine kinase/HSP90-like ATPase" evidence="12">
    <location>
        <begin position="386"/>
        <end position="481"/>
    </location>
</feature>
<keyword evidence="4" id="KW-0808">Transferase</keyword>
<evidence type="ECO:0000313" key="15">
    <source>
        <dbReference type="Proteomes" id="UP001500665"/>
    </source>
</evidence>
<evidence type="ECO:0000256" key="6">
    <source>
        <dbReference type="ARBA" id="ARBA00022777"/>
    </source>
</evidence>
<keyword evidence="11" id="KW-0472">Membrane</keyword>
<dbReference type="InterPro" id="IPR011712">
    <property type="entry name" value="Sig_transdc_His_kin_sub3_dim/P"/>
</dbReference>
<dbReference type="EC" id="2.7.13.3" evidence="2"/>
<dbReference type="Gene3D" id="3.30.565.10">
    <property type="entry name" value="Histidine kinase-like ATPase, C-terminal domain"/>
    <property type="match status" value="1"/>
</dbReference>
<dbReference type="PANTHER" id="PTHR24421:SF10">
    <property type="entry name" value="NITRATE_NITRITE SENSOR PROTEIN NARQ"/>
    <property type="match status" value="1"/>
</dbReference>
<proteinExistence type="predicted"/>
<evidence type="ECO:0000256" key="1">
    <source>
        <dbReference type="ARBA" id="ARBA00000085"/>
    </source>
</evidence>
<accession>A0ABN1RHD2</accession>
<dbReference type="Proteomes" id="UP001500665">
    <property type="component" value="Unassembled WGS sequence"/>
</dbReference>
<evidence type="ECO:0000256" key="3">
    <source>
        <dbReference type="ARBA" id="ARBA00022553"/>
    </source>
</evidence>
<feature type="transmembrane region" description="Helical" evidence="11">
    <location>
        <begin position="156"/>
        <end position="189"/>
    </location>
</feature>
<keyword evidence="11" id="KW-1133">Transmembrane helix</keyword>
<keyword evidence="11" id="KW-0812">Transmembrane</keyword>
<evidence type="ECO:0000256" key="11">
    <source>
        <dbReference type="SAM" id="Phobius"/>
    </source>
</evidence>
<name>A0ABN1RHD2_9ACTN</name>
<dbReference type="EMBL" id="BAAAHH010000019">
    <property type="protein sequence ID" value="GAA0957260.1"/>
    <property type="molecule type" value="Genomic_DNA"/>
</dbReference>
<keyword evidence="8" id="KW-0902">Two-component regulatory system</keyword>
<dbReference type="PANTHER" id="PTHR24421">
    <property type="entry name" value="NITRATE/NITRITE SENSOR PROTEIN NARX-RELATED"/>
    <property type="match status" value="1"/>
</dbReference>
<evidence type="ECO:0000256" key="7">
    <source>
        <dbReference type="ARBA" id="ARBA00022840"/>
    </source>
</evidence>
<feature type="compositionally biased region" description="Low complexity" evidence="10">
    <location>
        <begin position="66"/>
        <end position="79"/>
    </location>
</feature>
<evidence type="ECO:0000256" key="5">
    <source>
        <dbReference type="ARBA" id="ARBA00022741"/>
    </source>
</evidence>
<evidence type="ECO:0000256" key="8">
    <source>
        <dbReference type="ARBA" id="ARBA00023012"/>
    </source>
</evidence>
<dbReference type="RefSeq" id="WP_344242812.1">
    <property type="nucleotide sequence ID" value="NZ_BAAAHH010000019.1"/>
</dbReference>
<dbReference type="SUPFAM" id="SSF55874">
    <property type="entry name" value="ATPase domain of HSP90 chaperone/DNA topoisomerase II/histidine kinase"/>
    <property type="match status" value="1"/>
</dbReference>
<evidence type="ECO:0000256" key="9">
    <source>
        <dbReference type="SAM" id="Coils"/>
    </source>
</evidence>
<feature type="transmembrane region" description="Helical" evidence="11">
    <location>
        <begin position="222"/>
        <end position="240"/>
    </location>
</feature>
<evidence type="ECO:0000259" key="13">
    <source>
        <dbReference type="Pfam" id="PF07730"/>
    </source>
</evidence>
<comment type="caution">
    <text evidence="14">The sequence shown here is derived from an EMBL/GenBank/DDBJ whole genome shotgun (WGS) entry which is preliminary data.</text>
</comment>
<keyword evidence="9" id="KW-0175">Coiled coil</keyword>
<gene>
    <name evidence="14" type="ORF">GCM10009550_44340</name>
</gene>
<keyword evidence="5" id="KW-0547">Nucleotide-binding</keyword>
<dbReference type="InterPro" id="IPR003594">
    <property type="entry name" value="HATPase_dom"/>
</dbReference>
<evidence type="ECO:0000256" key="4">
    <source>
        <dbReference type="ARBA" id="ARBA00022679"/>
    </source>
</evidence>
<dbReference type="Pfam" id="PF02518">
    <property type="entry name" value="HATPase_c"/>
    <property type="match status" value="1"/>
</dbReference>
<sequence length="482" mass="51555">MSGEKTLGSGAAEHVWRLSGRAVAGVGQLLLWVLAGIGRLLRPLGDKALARLYGSRQQQPQPPYGHPQYPRQGPYGPHGTMLAPVPEETGPVPRSLAWWGRFRASWVYAPVTGLLLALAALYEVGDADHDLFSVPAGFALAATVPMVWRKEVLRPVAAIVLSATAAALLSGQALLITTLLSALWVLYLLAQQLPRASAGLLACCALAVIGVVYLAGEGLDNVPWPAVVVAVVGAIGLGDARRTVADTEAEAREQNTETLVRLDAAQREQAIMRERARIARELHDVVAHSVSMIAVQAETAPYTMSELSDEAKRGYSEIAHTAREALVEMRRLLGVLRSDAAAETEVTPQPRLDRLNELIDQHRSAGGAAGLAVRGEEHPLSATLELSAYRIVQEALTNVRRHAPGAPVQIELVYQPDRLRVRVHNQPPDLTRTRVDGFPAPATGGHGLIGMQERAAMLGGRLQAGPSADGGFDVEAELPFSP</sequence>
<keyword evidence="7" id="KW-0067">ATP-binding</keyword>
<organism evidence="14 15">
    <name type="scientific">Actinocorallia libanotica</name>
    <dbReference type="NCBI Taxonomy" id="46162"/>
    <lineage>
        <taxon>Bacteria</taxon>
        <taxon>Bacillati</taxon>
        <taxon>Actinomycetota</taxon>
        <taxon>Actinomycetes</taxon>
        <taxon>Streptosporangiales</taxon>
        <taxon>Thermomonosporaceae</taxon>
        <taxon>Actinocorallia</taxon>
    </lineage>
</organism>
<comment type="catalytic activity">
    <reaction evidence="1">
        <text>ATP + protein L-histidine = ADP + protein N-phospho-L-histidine.</text>
        <dbReference type="EC" id="2.7.13.3"/>
    </reaction>
</comment>
<evidence type="ECO:0000313" key="14">
    <source>
        <dbReference type="EMBL" id="GAA0957260.1"/>
    </source>
</evidence>
<feature type="region of interest" description="Disordered" evidence="10">
    <location>
        <begin position="55"/>
        <end position="81"/>
    </location>
</feature>
<dbReference type="InterPro" id="IPR050482">
    <property type="entry name" value="Sensor_HK_TwoCompSys"/>
</dbReference>
<reference evidence="14 15" key="1">
    <citation type="journal article" date="2019" name="Int. J. Syst. Evol. Microbiol.">
        <title>The Global Catalogue of Microorganisms (GCM) 10K type strain sequencing project: providing services to taxonomists for standard genome sequencing and annotation.</title>
        <authorList>
            <consortium name="The Broad Institute Genomics Platform"/>
            <consortium name="The Broad Institute Genome Sequencing Center for Infectious Disease"/>
            <person name="Wu L."/>
            <person name="Ma J."/>
        </authorList>
    </citation>
    <scope>NUCLEOTIDE SEQUENCE [LARGE SCALE GENOMIC DNA]</scope>
    <source>
        <strain evidence="14 15">JCM 10696</strain>
    </source>
</reference>
<dbReference type="CDD" id="cd16917">
    <property type="entry name" value="HATPase_UhpB-NarQ-NarX-like"/>
    <property type="match status" value="1"/>
</dbReference>
<protein>
    <recommendedName>
        <fullName evidence="2">histidine kinase</fullName>
        <ecNumber evidence="2">2.7.13.3</ecNumber>
    </recommendedName>
</protein>
<evidence type="ECO:0000259" key="12">
    <source>
        <dbReference type="Pfam" id="PF02518"/>
    </source>
</evidence>
<feature type="coiled-coil region" evidence="9">
    <location>
        <begin position="237"/>
        <end position="268"/>
    </location>
</feature>
<evidence type="ECO:0000256" key="2">
    <source>
        <dbReference type="ARBA" id="ARBA00012438"/>
    </source>
</evidence>
<dbReference type="InterPro" id="IPR036890">
    <property type="entry name" value="HATPase_C_sf"/>
</dbReference>
<keyword evidence="15" id="KW-1185">Reference proteome</keyword>
<dbReference type="Pfam" id="PF07730">
    <property type="entry name" value="HisKA_3"/>
    <property type="match status" value="1"/>
</dbReference>